<organism evidence="2">
    <name type="scientific">marine metagenome</name>
    <dbReference type="NCBI Taxonomy" id="408172"/>
    <lineage>
        <taxon>unclassified sequences</taxon>
        <taxon>metagenomes</taxon>
        <taxon>ecological metagenomes</taxon>
    </lineage>
</organism>
<reference evidence="2" key="1">
    <citation type="submission" date="2018-05" db="EMBL/GenBank/DDBJ databases">
        <authorList>
            <person name="Lanie J.A."/>
            <person name="Ng W.-L."/>
            <person name="Kazmierczak K.M."/>
            <person name="Andrzejewski T.M."/>
            <person name="Davidsen T.M."/>
            <person name="Wayne K.J."/>
            <person name="Tettelin H."/>
            <person name="Glass J.I."/>
            <person name="Rusch D."/>
            <person name="Podicherti R."/>
            <person name="Tsui H.-C.T."/>
            <person name="Winkler M.E."/>
        </authorList>
    </citation>
    <scope>NUCLEOTIDE SEQUENCE</scope>
</reference>
<dbReference type="EMBL" id="UINC01067596">
    <property type="protein sequence ID" value="SVB99406.1"/>
    <property type="molecule type" value="Genomic_DNA"/>
</dbReference>
<dbReference type="SUPFAM" id="SSF46548">
    <property type="entry name" value="alpha-helical ferredoxin"/>
    <property type="match status" value="1"/>
</dbReference>
<evidence type="ECO:0000259" key="1">
    <source>
        <dbReference type="Pfam" id="PF14691"/>
    </source>
</evidence>
<dbReference type="Pfam" id="PF14691">
    <property type="entry name" value="Fer4_20"/>
    <property type="match status" value="1"/>
</dbReference>
<name>A0A382IIG6_9ZZZZ</name>
<gene>
    <name evidence="2" type="ORF">METZ01_LOCUS252260</name>
</gene>
<dbReference type="GO" id="GO:0051536">
    <property type="term" value="F:iron-sulfur cluster binding"/>
    <property type="evidence" value="ECO:0007669"/>
    <property type="project" value="InterPro"/>
</dbReference>
<dbReference type="AlphaFoldDB" id="A0A382IIG6"/>
<proteinExistence type="predicted"/>
<sequence length="185" mass="20396">MHKNALYLLFAMGEFFLGSTFLRGAKTETNQSDKLRPPIERILKSMAQDPDTNHHLPPDKGQPDYAALSRQSGYANKPKDIDWLKKNIPCQAACPAKTRIPNYLKEIYAGNYNEAYLINLVDNIFPSVLGRVCSRPCEPACRHGREGLGQPVAICLSKRAAGDLGSRQPVLLKPLFGSSGKTVAI</sequence>
<evidence type="ECO:0000313" key="2">
    <source>
        <dbReference type="EMBL" id="SVB99406.1"/>
    </source>
</evidence>
<accession>A0A382IIG6</accession>
<feature type="domain" description="Dihydroprymidine dehydrogenase" evidence="1">
    <location>
        <begin position="86"/>
        <end position="163"/>
    </location>
</feature>
<feature type="non-terminal residue" evidence="2">
    <location>
        <position position="185"/>
    </location>
</feature>
<protein>
    <recommendedName>
        <fullName evidence="1">Dihydroprymidine dehydrogenase domain-containing protein</fullName>
    </recommendedName>
</protein>
<dbReference type="InterPro" id="IPR009051">
    <property type="entry name" value="Helical_ferredxn"/>
</dbReference>
<dbReference type="InterPro" id="IPR028261">
    <property type="entry name" value="DPD_II"/>
</dbReference>
<dbReference type="Gene3D" id="1.10.1060.10">
    <property type="entry name" value="Alpha-helical ferredoxin"/>
    <property type="match status" value="1"/>
</dbReference>